<dbReference type="GO" id="GO:0016757">
    <property type="term" value="F:glycosyltransferase activity"/>
    <property type="evidence" value="ECO:0007669"/>
    <property type="project" value="InterPro"/>
</dbReference>
<dbReference type="Gene3D" id="3.40.50.2000">
    <property type="entry name" value="Glycogen Phosphorylase B"/>
    <property type="match status" value="1"/>
</dbReference>
<dbReference type="SUPFAM" id="SSF53756">
    <property type="entry name" value="UDP-Glycosyltransferase/glycogen phosphorylase"/>
    <property type="match status" value="1"/>
</dbReference>
<evidence type="ECO:0000313" key="5">
    <source>
        <dbReference type="Proteomes" id="UP000609531"/>
    </source>
</evidence>
<reference evidence="4" key="1">
    <citation type="submission" date="2020-12" db="EMBL/GenBank/DDBJ databases">
        <title>Bacterial taxonomy.</title>
        <authorList>
            <person name="Pan X."/>
        </authorList>
    </citation>
    <scope>NUCLEOTIDE SEQUENCE</scope>
    <source>
        <strain evidence="4">B2012</strain>
    </source>
</reference>
<keyword evidence="5" id="KW-1185">Reference proteome</keyword>
<dbReference type="InterPro" id="IPR022623">
    <property type="entry name" value="Glyco_trans_4"/>
</dbReference>
<dbReference type="RefSeq" id="WP_198880023.1">
    <property type="nucleotide sequence ID" value="NZ_JAEKJA010000001.1"/>
</dbReference>
<sequence length="402" mass="45550">MKILFLHNNFPGQYRRIAAHLRSMPEVEMRAGTLASNKQDYGVRRVDYALHREVTKDIHPTLVATERAVLTAQAAFKALYALKSEGWAPDLVCSHSGWGPSLFVKELWPQAKLLALFEWYYRARGSDADFLEPINHDSAVRAHMKNIPILLDLAEMDWGTSPTRWQFSQFPEHLRHNMSVLHEGVDCDFFSPGEASVEADGRTFTAADEVITYVARGMEPYRGFPQFMAAVAELQQRRPDLHVLIAGQDRTAYGKRRGDGKTHREHALASLDLDESRIHFLGLVPLTTLRAMFRITRAHVYLTVPFVLSWSMLEAMATGALIVGSRTAPVEELITDGENGVLTDFFDVREIVDRLEEVLRGALDDASLRQAARGTIVDQYALDRILPRQWELMQRVARGERP</sequence>
<dbReference type="AlphaFoldDB" id="A0A934IFN1"/>
<comment type="caution">
    <text evidence="4">The sequence shown here is derived from an EMBL/GenBank/DDBJ whole genome shotgun (WGS) entry which is preliminary data.</text>
</comment>
<evidence type="ECO:0000259" key="3">
    <source>
        <dbReference type="Pfam" id="PF12000"/>
    </source>
</evidence>
<dbReference type="Proteomes" id="UP000609531">
    <property type="component" value="Unassembled WGS sequence"/>
</dbReference>
<dbReference type="GO" id="GO:0009103">
    <property type="term" value="P:lipopolysaccharide biosynthetic process"/>
    <property type="evidence" value="ECO:0007669"/>
    <property type="project" value="TreeGrafter"/>
</dbReference>
<dbReference type="PANTHER" id="PTHR46401:SF2">
    <property type="entry name" value="GLYCOSYLTRANSFERASE WBBK-RELATED"/>
    <property type="match status" value="1"/>
</dbReference>
<name>A0A934IFN1_9HYPH</name>
<dbReference type="PANTHER" id="PTHR46401">
    <property type="entry name" value="GLYCOSYLTRANSFERASE WBBK-RELATED"/>
    <property type="match status" value="1"/>
</dbReference>
<keyword evidence="1" id="KW-0808">Transferase</keyword>
<feature type="domain" description="Glycosyl transferase family 4" evidence="3">
    <location>
        <begin position="31"/>
        <end position="189"/>
    </location>
</feature>
<dbReference type="EMBL" id="JAEKJA010000001">
    <property type="protein sequence ID" value="MBJ3774121.1"/>
    <property type="molecule type" value="Genomic_DNA"/>
</dbReference>
<dbReference type="Pfam" id="PF00534">
    <property type="entry name" value="Glycos_transf_1"/>
    <property type="match status" value="1"/>
</dbReference>
<evidence type="ECO:0000256" key="1">
    <source>
        <dbReference type="ARBA" id="ARBA00022679"/>
    </source>
</evidence>
<protein>
    <submittedName>
        <fullName evidence="4">Glycosyltransferase</fullName>
    </submittedName>
</protein>
<dbReference type="Pfam" id="PF12000">
    <property type="entry name" value="Glyco_trans_4_3"/>
    <property type="match status" value="1"/>
</dbReference>
<evidence type="ECO:0000259" key="2">
    <source>
        <dbReference type="Pfam" id="PF00534"/>
    </source>
</evidence>
<dbReference type="InterPro" id="IPR001296">
    <property type="entry name" value="Glyco_trans_1"/>
</dbReference>
<feature type="domain" description="Glycosyl transferase family 1" evidence="2">
    <location>
        <begin position="208"/>
        <end position="373"/>
    </location>
</feature>
<proteinExistence type="predicted"/>
<evidence type="ECO:0000313" key="4">
    <source>
        <dbReference type="EMBL" id="MBJ3774121.1"/>
    </source>
</evidence>
<organism evidence="4 5">
    <name type="scientific">Acuticoccus mangrovi</name>
    <dbReference type="NCBI Taxonomy" id="2796142"/>
    <lineage>
        <taxon>Bacteria</taxon>
        <taxon>Pseudomonadati</taxon>
        <taxon>Pseudomonadota</taxon>
        <taxon>Alphaproteobacteria</taxon>
        <taxon>Hyphomicrobiales</taxon>
        <taxon>Amorphaceae</taxon>
        <taxon>Acuticoccus</taxon>
    </lineage>
</organism>
<gene>
    <name evidence="4" type="ORF">JCR33_00365</name>
</gene>
<accession>A0A934IFN1</accession>